<organism evidence="1 2">
    <name type="scientific">Mesorhizobium escarrei</name>
    <dbReference type="NCBI Taxonomy" id="666018"/>
    <lineage>
        <taxon>Bacteria</taxon>
        <taxon>Pseudomonadati</taxon>
        <taxon>Pseudomonadota</taxon>
        <taxon>Alphaproteobacteria</taxon>
        <taxon>Hyphomicrobiales</taxon>
        <taxon>Phyllobacteriaceae</taxon>
        <taxon>Mesorhizobium</taxon>
    </lineage>
</organism>
<accession>A0ABM9DN73</accession>
<dbReference type="Proteomes" id="UP001153050">
    <property type="component" value="Unassembled WGS sequence"/>
</dbReference>
<gene>
    <name evidence="1" type="ORF">MES5069_190059</name>
</gene>
<evidence type="ECO:0000313" key="1">
    <source>
        <dbReference type="EMBL" id="CAH2398095.1"/>
    </source>
</evidence>
<comment type="caution">
    <text evidence="1">The sequence shown here is derived from an EMBL/GenBank/DDBJ whole genome shotgun (WGS) entry which is preliminary data.</text>
</comment>
<dbReference type="EMBL" id="CAKXZT010000101">
    <property type="protein sequence ID" value="CAH2398095.1"/>
    <property type="molecule type" value="Genomic_DNA"/>
</dbReference>
<reference evidence="1 2" key="1">
    <citation type="submission" date="2022-03" db="EMBL/GenBank/DDBJ databases">
        <authorList>
            <person name="Brunel B."/>
        </authorList>
    </citation>
    <scope>NUCLEOTIDE SEQUENCE [LARGE SCALE GENOMIC DNA]</scope>
    <source>
        <strain evidence="1">STM5069sample</strain>
    </source>
</reference>
<keyword evidence="2" id="KW-1185">Reference proteome</keyword>
<proteinExistence type="predicted"/>
<sequence>MGSRPIASVHLASSRPFRGNFLVRSTAWHSFPRPTWVLLPALLKPELKVFGSVHGATVSNPLASDERITIPSGLEC</sequence>
<name>A0ABM9DN73_9HYPH</name>
<protein>
    <submittedName>
        <fullName evidence="1">Uncharacterized protein</fullName>
    </submittedName>
</protein>
<evidence type="ECO:0000313" key="2">
    <source>
        <dbReference type="Proteomes" id="UP001153050"/>
    </source>
</evidence>